<keyword evidence="1" id="KW-0472">Membrane</keyword>
<dbReference type="EMBL" id="JAGDEL010000012">
    <property type="protein sequence ID" value="MBO1513249.1"/>
    <property type="molecule type" value="Genomic_DNA"/>
</dbReference>
<evidence type="ECO:0000256" key="1">
    <source>
        <dbReference type="SAM" id="Phobius"/>
    </source>
</evidence>
<feature type="transmembrane region" description="Helical" evidence="1">
    <location>
        <begin position="36"/>
        <end position="54"/>
    </location>
</feature>
<evidence type="ECO:0000313" key="2">
    <source>
        <dbReference type="EMBL" id="MBO1513249.1"/>
    </source>
</evidence>
<dbReference type="RefSeq" id="WP_207980199.1">
    <property type="nucleotide sequence ID" value="NZ_JAGDEL010000012.1"/>
</dbReference>
<evidence type="ECO:0000313" key="3">
    <source>
        <dbReference type="Proteomes" id="UP000663981"/>
    </source>
</evidence>
<feature type="transmembrane region" description="Helical" evidence="1">
    <location>
        <begin position="12"/>
        <end position="30"/>
    </location>
</feature>
<keyword evidence="3" id="KW-1185">Reference proteome</keyword>
<sequence>MIKFILEIVTTIFIATVITTFIAVLSVFVNEEYYETAIDCLIILISMYMTRKIFMYVNNRSK</sequence>
<reference evidence="2 3" key="1">
    <citation type="submission" date="2021-03" db="EMBL/GenBank/DDBJ databases">
        <title>Whole genome sequence of Metabacillus bambusae BG109.</title>
        <authorList>
            <person name="Jeong J.W."/>
        </authorList>
    </citation>
    <scope>NUCLEOTIDE SEQUENCE [LARGE SCALE GENOMIC DNA]</scope>
    <source>
        <strain evidence="2 3">BG109</strain>
    </source>
</reference>
<organism evidence="2 3">
    <name type="scientific">Metabacillus bambusae</name>
    <dbReference type="NCBI Taxonomy" id="2795218"/>
    <lineage>
        <taxon>Bacteria</taxon>
        <taxon>Bacillati</taxon>
        <taxon>Bacillota</taxon>
        <taxon>Bacilli</taxon>
        <taxon>Bacillales</taxon>
        <taxon>Bacillaceae</taxon>
        <taxon>Metabacillus</taxon>
    </lineage>
</organism>
<protein>
    <submittedName>
        <fullName evidence="2">Uncharacterized protein</fullName>
    </submittedName>
</protein>
<accession>A0ABS3N5C2</accession>
<proteinExistence type="predicted"/>
<comment type="caution">
    <text evidence="2">The sequence shown here is derived from an EMBL/GenBank/DDBJ whole genome shotgun (WGS) entry which is preliminary data.</text>
</comment>
<keyword evidence="1" id="KW-1133">Transmembrane helix</keyword>
<keyword evidence="1" id="KW-0812">Transmembrane</keyword>
<gene>
    <name evidence="2" type="ORF">I7822_16490</name>
</gene>
<name>A0ABS3N5C2_9BACI</name>
<dbReference type="Proteomes" id="UP000663981">
    <property type="component" value="Unassembled WGS sequence"/>
</dbReference>